<comment type="caution">
    <text evidence="2">The sequence shown here is derived from an EMBL/GenBank/DDBJ whole genome shotgun (WGS) entry which is preliminary data.</text>
</comment>
<evidence type="ECO:0000313" key="3">
    <source>
        <dbReference type="Proteomes" id="UP001149165"/>
    </source>
</evidence>
<sequence>MYHILRKRRRAGVNPTGGKSVLLKRICRKRSARVVNERFSRHRVDRWLQKTSVGESSQEYCSDSSKRKSSTSDVSDIRLPGV</sequence>
<organism evidence="2 3">
    <name type="scientific">Penicillium angulare</name>
    <dbReference type="NCBI Taxonomy" id="116970"/>
    <lineage>
        <taxon>Eukaryota</taxon>
        <taxon>Fungi</taxon>
        <taxon>Dikarya</taxon>
        <taxon>Ascomycota</taxon>
        <taxon>Pezizomycotina</taxon>
        <taxon>Eurotiomycetes</taxon>
        <taxon>Eurotiomycetidae</taxon>
        <taxon>Eurotiales</taxon>
        <taxon>Aspergillaceae</taxon>
        <taxon>Penicillium</taxon>
    </lineage>
</organism>
<keyword evidence="3" id="KW-1185">Reference proteome</keyword>
<evidence type="ECO:0000256" key="1">
    <source>
        <dbReference type="SAM" id="MobiDB-lite"/>
    </source>
</evidence>
<name>A0A9W9FJ30_9EURO</name>
<gene>
    <name evidence="2" type="ORF">N7456_007134</name>
</gene>
<feature type="compositionally biased region" description="Polar residues" evidence="1">
    <location>
        <begin position="52"/>
        <end position="61"/>
    </location>
</feature>
<evidence type="ECO:0000313" key="2">
    <source>
        <dbReference type="EMBL" id="KAJ5101082.1"/>
    </source>
</evidence>
<feature type="region of interest" description="Disordered" evidence="1">
    <location>
        <begin position="52"/>
        <end position="82"/>
    </location>
</feature>
<dbReference type="AlphaFoldDB" id="A0A9W9FJ30"/>
<proteinExistence type="predicted"/>
<dbReference type="Proteomes" id="UP001149165">
    <property type="component" value="Unassembled WGS sequence"/>
</dbReference>
<dbReference type="EMBL" id="JAPQKH010000004">
    <property type="protein sequence ID" value="KAJ5101082.1"/>
    <property type="molecule type" value="Genomic_DNA"/>
</dbReference>
<accession>A0A9W9FJ30</accession>
<reference evidence="2" key="1">
    <citation type="submission" date="2022-11" db="EMBL/GenBank/DDBJ databases">
        <authorList>
            <person name="Petersen C."/>
        </authorList>
    </citation>
    <scope>NUCLEOTIDE SEQUENCE</scope>
    <source>
        <strain evidence="2">IBT 30069</strain>
    </source>
</reference>
<protein>
    <submittedName>
        <fullName evidence="2">Uncharacterized protein</fullName>
    </submittedName>
</protein>
<reference evidence="2" key="2">
    <citation type="journal article" date="2023" name="IMA Fungus">
        <title>Comparative genomic study of the Penicillium genus elucidates a diverse pangenome and 15 lateral gene transfer events.</title>
        <authorList>
            <person name="Petersen C."/>
            <person name="Sorensen T."/>
            <person name="Nielsen M.R."/>
            <person name="Sondergaard T.E."/>
            <person name="Sorensen J.L."/>
            <person name="Fitzpatrick D.A."/>
            <person name="Frisvad J.C."/>
            <person name="Nielsen K.L."/>
        </authorList>
    </citation>
    <scope>NUCLEOTIDE SEQUENCE</scope>
    <source>
        <strain evidence="2">IBT 30069</strain>
    </source>
</reference>